<name>A0AAW2C0U0_9ROSI</name>
<dbReference type="AlphaFoldDB" id="A0AAW2C0U0"/>
<gene>
    <name evidence="2" type="ORF">SO802_030179</name>
</gene>
<evidence type="ECO:0000256" key="1">
    <source>
        <dbReference type="SAM" id="Phobius"/>
    </source>
</evidence>
<keyword evidence="1" id="KW-1133">Transmembrane helix</keyword>
<evidence type="ECO:0000313" key="2">
    <source>
        <dbReference type="EMBL" id="KAK9989940.1"/>
    </source>
</evidence>
<sequence length="232" mass="25535">MVLIAGRWSWLAVGLVLIVVGRVLIAVGLGCRGSGSLWVAVGLGCRGSGSDRRGSPWVWVAVAGLRVWVLFFVISGFRGLGVLRDWLDSSFFFLHCPFCFPSLSCLDLGVFDVFQVLVDWLGLDFHFDIRLMYGSEAEALLEQSRNTSFHASYGSPENLKTQTTNLAIASEGCSPKISEWRNKGVEGMFEDIHEMDTACIDDSYPPMNLNGHLGVKLGNHGASWEHDISIIH</sequence>
<feature type="transmembrane region" description="Helical" evidence="1">
    <location>
        <begin position="57"/>
        <end position="77"/>
    </location>
</feature>
<keyword evidence="1" id="KW-0472">Membrane</keyword>
<keyword evidence="1" id="KW-0812">Transmembrane</keyword>
<dbReference type="Proteomes" id="UP001459277">
    <property type="component" value="Unassembled WGS sequence"/>
</dbReference>
<dbReference type="EMBL" id="JAZDWU010000010">
    <property type="protein sequence ID" value="KAK9989940.1"/>
    <property type="molecule type" value="Genomic_DNA"/>
</dbReference>
<protein>
    <submittedName>
        <fullName evidence="2">Uncharacterized protein</fullName>
    </submittedName>
</protein>
<reference evidence="2 3" key="1">
    <citation type="submission" date="2024-01" db="EMBL/GenBank/DDBJ databases">
        <title>A telomere-to-telomere, gap-free genome of sweet tea (Lithocarpus litseifolius).</title>
        <authorList>
            <person name="Zhou J."/>
        </authorList>
    </citation>
    <scope>NUCLEOTIDE SEQUENCE [LARGE SCALE GENOMIC DNA]</scope>
    <source>
        <strain evidence="2">Zhou-2022a</strain>
        <tissue evidence="2">Leaf</tissue>
    </source>
</reference>
<feature type="transmembrane region" description="Helical" evidence="1">
    <location>
        <begin position="7"/>
        <end position="29"/>
    </location>
</feature>
<proteinExistence type="predicted"/>
<comment type="caution">
    <text evidence="2">The sequence shown here is derived from an EMBL/GenBank/DDBJ whole genome shotgun (WGS) entry which is preliminary data.</text>
</comment>
<evidence type="ECO:0000313" key="3">
    <source>
        <dbReference type="Proteomes" id="UP001459277"/>
    </source>
</evidence>
<keyword evidence="3" id="KW-1185">Reference proteome</keyword>
<accession>A0AAW2C0U0</accession>
<organism evidence="2 3">
    <name type="scientific">Lithocarpus litseifolius</name>
    <dbReference type="NCBI Taxonomy" id="425828"/>
    <lineage>
        <taxon>Eukaryota</taxon>
        <taxon>Viridiplantae</taxon>
        <taxon>Streptophyta</taxon>
        <taxon>Embryophyta</taxon>
        <taxon>Tracheophyta</taxon>
        <taxon>Spermatophyta</taxon>
        <taxon>Magnoliopsida</taxon>
        <taxon>eudicotyledons</taxon>
        <taxon>Gunneridae</taxon>
        <taxon>Pentapetalae</taxon>
        <taxon>rosids</taxon>
        <taxon>fabids</taxon>
        <taxon>Fagales</taxon>
        <taxon>Fagaceae</taxon>
        <taxon>Lithocarpus</taxon>
    </lineage>
</organism>